<dbReference type="SMART" id="SM00368">
    <property type="entry name" value="LRR_RI"/>
    <property type="match status" value="3"/>
</dbReference>
<evidence type="ECO:0008006" key="4">
    <source>
        <dbReference type="Google" id="ProtNLM"/>
    </source>
</evidence>
<evidence type="ECO:0000313" key="3">
    <source>
        <dbReference type="Proteomes" id="UP001470230"/>
    </source>
</evidence>
<accession>A0ABR2K3E0</accession>
<dbReference type="SUPFAM" id="SSF52047">
    <property type="entry name" value="RNI-like"/>
    <property type="match status" value="1"/>
</dbReference>
<dbReference type="EMBL" id="JAPFFF010000008">
    <property type="protein sequence ID" value="KAK8885017.1"/>
    <property type="molecule type" value="Genomic_DNA"/>
</dbReference>
<dbReference type="InterPro" id="IPR053040">
    <property type="entry name" value="LRR-containing_protein_71"/>
</dbReference>
<evidence type="ECO:0000313" key="2">
    <source>
        <dbReference type="EMBL" id="KAK8885017.1"/>
    </source>
</evidence>
<dbReference type="Pfam" id="PF13516">
    <property type="entry name" value="LRR_6"/>
    <property type="match status" value="3"/>
</dbReference>
<dbReference type="PANTHER" id="PTHR46984">
    <property type="entry name" value="LEUCINE-RICH REPEAT-CONTAINING PROTEIN 71"/>
    <property type="match status" value="1"/>
</dbReference>
<protein>
    <recommendedName>
        <fullName evidence="4">Leucine Rich Repeat family protein</fullName>
    </recommendedName>
</protein>
<dbReference type="Proteomes" id="UP001470230">
    <property type="component" value="Unassembled WGS sequence"/>
</dbReference>
<organism evidence="2 3">
    <name type="scientific">Tritrichomonas musculus</name>
    <dbReference type="NCBI Taxonomy" id="1915356"/>
    <lineage>
        <taxon>Eukaryota</taxon>
        <taxon>Metamonada</taxon>
        <taxon>Parabasalia</taxon>
        <taxon>Tritrichomonadida</taxon>
        <taxon>Tritrichomonadidae</taxon>
        <taxon>Tritrichomonas</taxon>
    </lineage>
</organism>
<sequence length="366" mass="41162">MTKKPTTKTLPKSNPLVTEYAAACKANGYTNETEISAMTTYFQKCDNEVRFVRKNITPVFSKILLRIFSKVKLHRIIFHGCFFQDQNFLTKFATDLNKLQISQIYFDYCPIQRDCITLYLSAPNLDSLSIRGNVCLASEKGNYNQSLNNFYNSLARSPLKMLDLTGCNLGDEGASSVARVLYFNTSLRCLNLSSNKIGDDGAIALSYSLSFYFLTDQEIEIHEKLQNDEVRSKISDDGADLIKKKKGGKSASKKATTKTKKGQPAKPVIDRTYSFDPNLPVIPAVFAKFNTCVLLEDGRMYIQGNTTLTSLILDDNKIEKMGYAQLSEMLSKNTKLVNFSIKNNPDIKDEDVVLISRKFEQPSPVE</sequence>
<reference evidence="2 3" key="1">
    <citation type="submission" date="2024-04" db="EMBL/GenBank/DDBJ databases">
        <title>Tritrichomonas musculus Genome.</title>
        <authorList>
            <person name="Alves-Ferreira E."/>
            <person name="Grigg M."/>
            <person name="Lorenzi H."/>
            <person name="Galac M."/>
        </authorList>
    </citation>
    <scope>NUCLEOTIDE SEQUENCE [LARGE SCALE GENOMIC DNA]</scope>
    <source>
        <strain evidence="2 3">EAF2021</strain>
    </source>
</reference>
<comment type="caution">
    <text evidence="2">The sequence shown here is derived from an EMBL/GenBank/DDBJ whole genome shotgun (WGS) entry which is preliminary data.</text>
</comment>
<dbReference type="PANTHER" id="PTHR46984:SF1">
    <property type="entry name" value="LEUCINE-RICH REPEAT-CONTAINING PROTEIN 71"/>
    <property type="match status" value="1"/>
</dbReference>
<evidence type="ECO:0000256" key="1">
    <source>
        <dbReference type="SAM" id="MobiDB-lite"/>
    </source>
</evidence>
<gene>
    <name evidence="2" type="ORF">M9Y10_044145</name>
</gene>
<dbReference type="InterPro" id="IPR001611">
    <property type="entry name" value="Leu-rich_rpt"/>
</dbReference>
<keyword evidence="3" id="KW-1185">Reference proteome</keyword>
<name>A0ABR2K3E0_9EUKA</name>
<feature type="compositionally biased region" description="Basic residues" evidence="1">
    <location>
        <begin position="243"/>
        <end position="263"/>
    </location>
</feature>
<dbReference type="InterPro" id="IPR032675">
    <property type="entry name" value="LRR_dom_sf"/>
</dbReference>
<proteinExistence type="predicted"/>
<dbReference type="Gene3D" id="3.80.10.10">
    <property type="entry name" value="Ribonuclease Inhibitor"/>
    <property type="match status" value="2"/>
</dbReference>
<feature type="region of interest" description="Disordered" evidence="1">
    <location>
        <begin position="242"/>
        <end position="265"/>
    </location>
</feature>